<dbReference type="GO" id="GO:0008270">
    <property type="term" value="F:zinc ion binding"/>
    <property type="evidence" value="ECO:0007669"/>
    <property type="project" value="InterPro"/>
</dbReference>
<keyword evidence="4" id="KW-0862">Zinc</keyword>
<evidence type="ECO:0000313" key="7">
    <source>
        <dbReference type="Proteomes" id="UP000305753"/>
    </source>
</evidence>
<dbReference type="PROSITE" id="PS51747">
    <property type="entry name" value="CYT_DCMP_DEAMINASES_2"/>
    <property type="match status" value="1"/>
</dbReference>
<protein>
    <submittedName>
        <fullName evidence="6">dCMP deaminase</fullName>
    </submittedName>
</protein>
<name>A0A4P2TFL9_9CAUD</name>
<evidence type="ECO:0000256" key="3">
    <source>
        <dbReference type="ARBA" id="ARBA00022801"/>
    </source>
</evidence>
<sequence length="180" mass="19569">MIKSDYICPKTIWAHMVCAEAHAKLSHATKHKVGCVIVKYNTPIASGCNGTMPGDSNDCEAPGASLVHAEPNALKKLERLTETAIGALAVVTREPCANCVKELWMSGIEKVVFRDIRNSGHCGLIEAEKRGVKLWLLKDDLCVPVTVSSDNQLVIIKPGRFVEEKPFKVNTHPTSGDIHG</sequence>
<dbReference type="SUPFAM" id="SSF53927">
    <property type="entry name" value="Cytidine deaminase-like"/>
    <property type="match status" value="1"/>
</dbReference>
<dbReference type="PANTHER" id="PTHR11086">
    <property type="entry name" value="DEOXYCYTIDYLATE DEAMINASE-RELATED"/>
    <property type="match status" value="1"/>
</dbReference>
<evidence type="ECO:0000256" key="1">
    <source>
        <dbReference type="ARBA" id="ARBA00006576"/>
    </source>
</evidence>
<evidence type="ECO:0000259" key="5">
    <source>
        <dbReference type="PROSITE" id="PS51747"/>
    </source>
</evidence>
<evidence type="ECO:0000256" key="4">
    <source>
        <dbReference type="ARBA" id="ARBA00022833"/>
    </source>
</evidence>
<dbReference type="EMBL" id="MH363700">
    <property type="protein sequence ID" value="AWY10098.1"/>
    <property type="molecule type" value="Genomic_DNA"/>
</dbReference>
<keyword evidence="2" id="KW-0479">Metal-binding</keyword>
<organism evidence="6 7">
    <name type="scientific">Vibrio phage VP-1</name>
    <dbReference type="NCBI Taxonomy" id="2234088"/>
    <lineage>
        <taxon>Viruses</taxon>
        <taxon>Duplodnaviria</taxon>
        <taxon>Heunggongvirae</taxon>
        <taxon>Uroviricota</taxon>
        <taxon>Caudoviricetes</taxon>
        <taxon>Pantevenvirales</taxon>
        <taxon>Ackermannviridae</taxon>
        <taxon>Vapseptimavirus</taxon>
        <taxon>Vapseptimavirus VAP7</taxon>
    </lineage>
</organism>
<dbReference type="InterPro" id="IPR002125">
    <property type="entry name" value="CMP_dCMP_dom"/>
</dbReference>
<dbReference type="Pfam" id="PF00383">
    <property type="entry name" value="dCMP_cyt_deam_1"/>
    <property type="match status" value="1"/>
</dbReference>
<dbReference type="PROSITE" id="PS00903">
    <property type="entry name" value="CYT_DCMP_DEAMINASES_1"/>
    <property type="match status" value="1"/>
</dbReference>
<dbReference type="InterPro" id="IPR015517">
    <property type="entry name" value="dCMP_deaminase-rel"/>
</dbReference>
<keyword evidence="3" id="KW-0378">Hydrolase</keyword>
<dbReference type="InterPro" id="IPR016193">
    <property type="entry name" value="Cytidine_deaminase-like"/>
</dbReference>
<dbReference type="Gene3D" id="3.40.140.10">
    <property type="entry name" value="Cytidine Deaminase, domain 2"/>
    <property type="match status" value="1"/>
</dbReference>
<dbReference type="InterPro" id="IPR016192">
    <property type="entry name" value="APOBEC/CMP_deaminase_Zn-bd"/>
</dbReference>
<dbReference type="GO" id="GO:0004132">
    <property type="term" value="F:dCMP deaminase activity"/>
    <property type="evidence" value="ECO:0007669"/>
    <property type="project" value="TreeGrafter"/>
</dbReference>
<feature type="domain" description="CMP/dCMP-type deaminase" evidence="5">
    <location>
        <begin position="10"/>
        <end position="133"/>
    </location>
</feature>
<reference evidence="6 7" key="1">
    <citation type="submission" date="2018-05" db="EMBL/GenBank/DDBJ databases">
        <title>Whole genome sequencing of Vibrio phage VP-1.</title>
        <authorList>
            <person name="Nandita M."/>
            <person name="Bhat S.G."/>
        </authorList>
    </citation>
    <scope>NUCLEOTIDE SEQUENCE [LARGE SCALE GENOMIC DNA]</scope>
</reference>
<accession>A0A4P2TFL9</accession>
<comment type="similarity">
    <text evidence="1">Belongs to the cytidine and deoxycytidylate deaminase family.</text>
</comment>
<dbReference type="PANTHER" id="PTHR11086:SF18">
    <property type="entry name" value="DEOXYCYTIDYLATE DEAMINASE"/>
    <property type="match status" value="1"/>
</dbReference>
<dbReference type="Proteomes" id="UP000305753">
    <property type="component" value="Segment"/>
</dbReference>
<evidence type="ECO:0000256" key="2">
    <source>
        <dbReference type="ARBA" id="ARBA00022723"/>
    </source>
</evidence>
<evidence type="ECO:0000313" key="6">
    <source>
        <dbReference type="EMBL" id="AWY10098.1"/>
    </source>
</evidence>
<proteinExistence type="inferred from homology"/>